<reference evidence="5" key="1">
    <citation type="submission" date="2024-07" db="EMBL/GenBank/DDBJ databases">
        <authorList>
            <person name="Yu S.T."/>
        </authorList>
    </citation>
    <scope>NUCLEOTIDE SEQUENCE</scope>
    <source>
        <strain evidence="5">R35</strain>
    </source>
</reference>
<evidence type="ECO:0000256" key="1">
    <source>
        <dbReference type="ARBA" id="ARBA00023125"/>
    </source>
</evidence>
<dbReference type="InterPro" id="IPR001647">
    <property type="entry name" value="HTH_TetR"/>
</dbReference>
<organism evidence="5">
    <name type="scientific">Streptomyces sp. R35</name>
    <dbReference type="NCBI Taxonomy" id="3238630"/>
    <lineage>
        <taxon>Bacteria</taxon>
        <taxon>Bacillati</taxon>
        <taxon>Actinomycetota</taxon>
        <taxon>Actinomycetes</taxon>
        <taxon>Kitasatosporales</taxon>
        <taxon>Streptomycetaceae</taxon>
        <taxon>Streptomyces</taxon>
    </lineage>
</organism>
<proteinExistence type="predicted"/>
<name>A0AB39SIN5_9ACTN</name>
<dbReference type="PROSITE" id="PS50977">
    <property type="entry name" value="HTH_TETR_2"/>
    <property type="match status" value="1"/>
</dbReference>
<dbReference type="AlphaFoldDB" id="A0AB39SIN5"/>
<dbReference type="RefSeq" id="WP_369263740.1">
    <property type="nucleotide sequence ID" value="NZ_CP163440.1"/>
</dbReference>
<evidence type="ECO:0000313" key="5">
    <source>
        <dbReference type="EMBL" id="XDQ66761.1"/>
    </source>
</evidence>
<keyword evidence="1 2" id="KW-0238">DNA-binding</keyword>
<gene>
    <name evidence="5" type="ORF">AB5J50_41265</name>
</gene>
<dbReference type="InterPro" id="IPR009057">
    <property type="entry name" value="Homeodomain-like_sf"/>
</dbReference>
<dbReference type="SUPFAM" id="SSF48498">
    <property type="entry name" value="Tetracyclin repressor-like, C-terminal domain"/>
    <property type="match status" value="1"/>
</dbReference>
<dbReference type="PANTHER" id="PTHR30055:SF235">
    <property type="entry name" value="TRANSCRIPTIONAL REGULATORY PROTEIN"/>
    <property type="match status" value="1"/>
</dbReference>
<feature type="region of interest" description="Disordered" evidence="3">
    <location>
        <begin position="1"/>
        <end position="41"/>
    </location>
</feature>
<accession>A0AB39SIN5</accession>
<evidence type="ECO:0000256" key="3">
    <source>
        <dbReference type="SAM" id="MobiDB-lite"/>
    </source>
</evidence>
<dbReference type="PANTHER" id="PTHR30055">
    <property type="entry name" value="HTH-TYPE TRANSCRIPTIONAL REGULATOR RUTR"/>
    <property type="match status" value="1"/>
</dbReference>
<dbReference type="Pfam" id="PF17920">
    <property type="entry name" value="TetR_C_16"/>
    <property type="match status" value="1"/>
</dbReference>
<feature type="domain" description="HTH tetR-type" evidence="4">
    <location>
        <begin position="38"/>
        <end position="98"/>
    </location>
</feature>
<evidence type="ECO:0000259" key="4">
    <source>
        <dbReference type="PROSITE" id="PS50977"/>
    </source>
</evidence>
<evidence type="ECO:0000256" key="2">
    <source>
        <dbReference type="PROSITE-ProRule" id="PRU00335"/>
    </source>
</evidence>
<dbReference type="GO" id="GO:0000976">
    <property type="term" value="F:transcription cis-regulatory region binding"/>
    <property type="evidence" value="ECO:0007669"/>
    <property type="project" value="TreeGrafter"/>
</dbReference>
<dbReference type="InterPro" id="IPR036271">
    <property type="entry name" value="Tet_transcr_reg_TetR-rel_C_sf"/>
</dbReference>
<dbReference type="InterPro" id="IPR050109">
    <property type="entry name" value="HTH-type_TetR-like_transc_reg"/>
</dbReference>
<dbReference type="Gene3D" id="1.10.10.60">
    <property type="entry name" value="Homeodomain-like"/>
    <property type="match status" value="1"/>
</dbReference>
<dbReference type="Gene3D" id="1.10.357.10">
    <property type="entry name" value="Tetracycline Repressor, domain 2"/>
    <property type="match status" value="1"/>
</dbReference>
<dbReference type="InterPro" id="IPR041678">
    <property type="entry name" value="TetR_C_16"/>
</dbReference>
<dbReference type="EMBL" id="CP163440">
    <property type="protein sequence ID" value="XDQ66761.1"/>
    <property type="molecule type" value="Genomic_DNA"/>
</dbReference>
<sequence>MSSGNGIPCATQADAQPGAATRRGRSPSRGGGRRPGQSSTKEQILTAALELFAAKGYSGTTMRGIAQRAQVDPALIHHFFSNKEGVFQDAVSSRLDVSALFDSLTDDDAEPVPERRGERVARTFLSFWEDESTRPALIAIYRTGLSDEATSKTFRDQIEDSFADCVQRLVPGESDHTPAFASLVSAQLSGLVMLRYVLRMEPLASLDFEELIEWFVPAVEVHFDRLSQS</sequence>
<dbReference type="Pfam" id="PF00440">
    <property type="entry name" value="TetR_N"/>
    <property type="match status" value="1"/>
</dbReference>
<dbReference type="GO" id="GO:0003700">
    <property type="term" value="F:DNA-binding transcription factor activity"/>
    <property type="evidence" value="ECO:0007669"/>
    <property type="project" value="TreeGrafter"/>
</dbReference>
<dbReference type="SUPFAM" id="SSF46689">
    <property type="entry name" value="Homeodomain-like"/>
    <property type="match status" value="1"/>
</dbReference>
<feature type="DNA-binding region" description="H-T-H motif" evidence="2">
    <location>
        <begin position="61"/>
        <end position="80"/>
    </location>
</feature>
<protein>
    <submittedName>
        <fullName evidence="5">TetR family transcriptional regulator</fullName>
    </submittedName>
</protein>
<dbReference type="PRINTS" id="PR00455">
    <property type="entry name" value="HTHTETR"/>
</dbReference>